<dbReference type="PANTHER" id="PTHR43200:SF6">
    <property type="entry name" value="3'(2'),5'-BISPHOSPHATE NUCLEOTIDASE"/>
    <property type="match status" value="1"/>
</dbReference>
<feature type="binding site" evidence="10">
    <location>
        <position position="123"/>
    </location>
    <ligand>
        <name>Mg(2+)</name>
        <dbReference type="ChEBI" id="CHEBI:18420"/>
        <label>1</label>
        <note>catalytic</note>
    </ligand>
</feature>
<dbReference type="InterPro" id="IPR020583">
    <property type="entry name" value="Inositol_monoP_metal-BS"/>
</dbReference>
<comment type="catalytic activity">
    <reaction evidence="8">
        <text>adenosine 3',5'-bisphosphate + H2O = AMP + phosphate</text>
        <dbReference type="Rhea" id="RHEA:10040"/>
        <dbReference type="ChEBI" id="CHEBI:15377"/>
        <dbReference type="ChEBI" id="CHEBI:43474"/>
        <dbReference type="ChEBI" id="CHEBI:58343"/>
        <dbReference type="ChEBI" id="CHEBI:456215"/>
        <dbReference type="EC" id="3.1.3.7"/>
    </reaction>
    <physiologicalReaction direction="left-to-right" evidence="8">
        <dbReference type="Rhea" id="RHEA:10041"/>
    </physiologicalReaction>
</comment>
<dbReference type="GO" id="GO:0046854">
    <property type="term" value="P:phosphatidylinositol phosphate biosynthetic process"/>
    <property type="evidence" value="ECO:0007669"/>
    <property type="project" value="InterPro"/>
</dbReference>
<dbReference type="PANTHER" id="PTHR43200">
    <property type="entry name" value="PHOSPHATASE"/>
    <property type="match status" value="1"/>
</dbReference>
<keyword evidence="5" id="KW-0378">Hydrolase</keyword>
<dbReference type="Proteomes" id="UP000663836">
    <property type="component" value="Unassembled WGS sequence"/>
</dbReference>
<comment type="catalytic activity">
    <reaction evidence="9">
        <text>3'-phosphoadenylyl sulfate + H2O = adenosine 5'-phosphosulfate + phosphate</text>
        <dbReference type="Rhea" id="RHEA:77639"/>
        <dbReference type="ChEBI" id="CHEBI:15377"/>
        <dbReference type="ChEBI" id="CHEBI:43474"/>
        <dbReference type="ChEBI" id="CHEBI:58243"/>
        <dbReference type="ChEBI" id="CHEBI:58339"/>
        <dbReference type="EC" id="3.1.3.7"/>
    </reaction>
    <physiologicalReaction direction="left-to-right" evidence="9">
        <dbReference type="Rhea" id="RHEA:77640"/>
    </physiologicalReaction>
</comment>
<organism evidence="11 13">
    <name type="scientific">Rotaria sordida</name>
    <dbReference type="NCBI Taxonomy" id="392033"/>
    <lineage>
        <taxon>Eukaryota</taxon>
        <taxon>Metazoa</taxon>
        <taxon>Spiralia</taxon>
        <taxon>Gnathifera</taxon>
        <taxon>Rotifera</taxon>
        <taxon>Eurotatoria</taxon>
        <taxon>Bdelloidea</taxon>
        <taxon>Philodinida</taxon>
        <taxon>Philodinidae</taxon>
        <taxon>Rotaria</taxon>
    </lineage>
</organism>
<feature type="binding site" evidence="10">
    <location>
        <position position="67"/>
    </location>
    <ligand>
        <name>Mg(2+)</name>
        <dbReference type="ChEBI" id="CHEBI:18420"/>
        <label>1</label>
        <note>catalytic</note>
    </ligand>
</feature>
<feature type="binding site" evidence="10">
    <location>
        <position position="122"/>
    </location>
    <ligand>
        <name>Mg(2+)</name>
        <dbReference type="ChEBI" id="CHEBI:18420"/>
        <label>1</label>
        <note>catalytic</note>
    </ligand>
</feature>
<keyword evidence="4 10" id="KW-0479">Metal-binding</keyword>
<reference evidence="11" key="1">
    <citation type="submission" date="2021-02" db="EMBL/GenBank/DDBJ databases">
        <authorList>
            <person name="Nowell W R."/>
        </authorList>
    </citation>
    <scope>NUCLEOTIDE SEQUENCE</scope>
</reference>
<evidence type="ECO:0000256" key="5">
    <source>
        <dbReference type="ARBA" id="ARBA00022801"/>
    </source>
</evidence>
<dbReference type="GO" id="GO:0000103">
    <property type="term" value="P:sulfate assimilation"/>
    <property type="evidence" value="ECO:0007669"/>
    <property type="project" value="TreeGrafter"/>
</dbReference>
<dbReference type="EMBL" id="CAJOBD010000103">
    <property type="protein sequence ID" value="CAF3576442.1"/>
    <property type="molecule type" value="Genomic_DNA"/>
</dbReference>
<feature type="binding site" evidence="10">
    <location>
        <position position="265"/>
    </location>
    <ligand>
        <name>Mg(2+)</name>
        <dbReference type="ChEBI" id="CHEBI:18420"/>
        <label>1</label>
        <note>catalytic</note>
    </ligand>
</feature>
<dbReference type="InterPro" id="IPR051090">
    <property type="entry name" value="Inositol_monoP_superfamily"/>
</dbReference>
<protein>
    <recommendedName>
        <fullName evidence="3">3'(2'),5'-bisphosphate nucleotidase</fullName>
        <ecNumber evidence="3">3.1.3.7</ecNumber>
    </recommendedName>
</protein>
<dbReference type="PROSITE" id="PS00630">
    <property type="entry name" value="IMP_2"/>
    <property type="match status" value="1"/>
</dbReference>
<dbReference type="NCBIfam" id="TIGR01330">
    <property type="entry name" value="bisphos_HAL2"/>
    <property type="match status" value="1"/>
</dbReference>
<dbReference type="InterPro" id="IPR000760">
    <property type="entry name" value="Inositol_monophosphatase-like"/>
</dbReference>
<feature type="binding site" evidence="10">
    <location>
        <position position="120"/>
    </location>
    <ligand>
        <name>Mg(2+)</name>
        <dbReference type="ChEBI" id="CHEBI:18420"/>
        <label>1</label>
        <note>catalytic</note>
    </ligand>
</feature>
<dbReference type="Pfam" id="PF00459">
    <property type="entry name" value="Inositol_P"/>
    <property type="match status" value="1"/>
</dbReference>
<comment type="caution">
    <text evidence="11">The sequence shown here is derived from an EMBL/GenBank/DDBJ whole genome shotgun (WGS) entry which is preliminary data.</text>
</comment>
<evidence type="ECO:0000256" key="10">
    <source>
        <dbReference type="PIRSR" id="PIRSR600760-2"/>
    </source>
</evidence>
<evidence type="ECO:0000313" key="13">
    <source>
        <dbReference type="Proteomes" id="UP000663864"/>
    </source>
</evidence>
<gene>
    <name evidence="12" type="ORF">JBS370_LOCUS2585</name>
    <name evidence="11" type="ORF">ZHD862_LOCUS17846</name>
</gene>
<dbReference type="GO" id="GO:0046872">
    <property type="term" value="F:metal ion binding"/>
    <property type="evidence" value="ECO:0007669"/>
    <property type="project" value="UniProtKB-KW"/>
</dbReference>
<evidence type="ECO:0000256" key="2">
    <source>
        <dbReference type="ARBA" id="ARBA00009759"/>
    </source>
</evidence>
<dbReference type="GO" id="GO:0008441">
    <property type="term" value="F:3'(2'),5'-bisphosphate nucleotidase activity"/>
    <property type="evidence" value="ECO:0007669"/>
    <property type="project" value="UniProtKB-EC"/>
</dbReference>
<dbReference type="CDD" id="cd01517">
    <property type="entry name" value="PAP_phosphatase"/>
    <property type="match status" value="1"/>
</dbReference>
<evidence type="ECO:0000256" key="1">
    <source>
        <dbReference type="ARBA" id="ARBA00001946"/>
    </source>
</evidence>
<dbReference type="InterPro" id="IPR006239">
    <property type="entry name" value="DPNP"/>
</dbReference>
<evidence type="ECO:0000256" key="4">
    <source>
        <dbReference type="ARBA" id="ARBA00022723"/>
    </source>
</evidence>
<evidence type="ECO:0000256" key="7">
    <source>
        <dbReference type="ARBA" id="ARBA00044466"/>
    </source>
</evidence>
<dbReference type="Proteomes" id="UP000663864">
    <property type="component" value="Unassembled WGS sequence"/>
</dbReference>
<name>A0A814PCE9_9BILA</name>
<dbReference type="EMBL" id="CAJNOT010000902">
    <property type="protein sequence ID" value="CAF1105858.1"/>
    <property type="molecule type" value="Genomic_DNA"/>
</dbReference>
<accession>A0A814PCE9</accession>
<dbReference type="SUPFAM" id="SSF56655">
    <property type="entry name" value="Carbohydrate phosphatase"/>
    <property type="match status" value="1"/>
</dbReference>
<dbReference type="PRINTS" id="PR00377">
    <property type="entry name" value="IMPHPHTASES"/>
</dbReference>
<dbReference type="PROSITE" id="PS00629">
    <property type="entry name" value="IMP_1"/>
    <property type="match status" value="1"/>
</dbReference>
<comment type="catalytic activity">
    <reaction evidence="7">
        <text>adenosine 2',5'-bisphosphate + H2O = AMP + phosphate</text>
        <dbReference type="Rhea" id="RHEA:77643"/>
        <dbReference type="ChEBI" id="CHEBI:15377"/>
        <dbReference type="ChEBI" id="CHEBI:43474"/>
        <dbReference type="ChEBI" id="CHEBI:194156"/>
        <dbReference type="ChEBI" id="CHEBI:456215"/>
        <dbReference type="EC" id="3.1.3.7"/>
    </reaction>
    <physiologicalReaction direction="left-to-right" evidence="7">
        <dbReference type="Rhea" id="RHEA:77644"/>
    </physiologicalReaction>
</comment>
<dbReference type="Gene3D" id="3.30.540.10">
    <property type="entry name" value="Fructose-1,6-Bisphosphatase, subunit A, domain 1"/>
    <property type="match status" value="1"/>
</dbReference>
<evidence type="ECO:0000313" key="12">
    <source>
        <dbReference type="EMBL" id="CAF3576442.1"/>
    </source>
</evidence>
<dbReference type="EC" id="3.1.3.7" evidence="3"/>
<evidence type="ECO:0000256" key="3">
    <source>
        <dbReference type="ARBA" id="ARBA00012633"/>
    </source>
</evidence>
<keyword evidence="6 10" id="KW-0460">Magnesium</keyword>
<evidence type="ECO:0000256" key="6">
    <source>
        <dbReference type="ARBA" id="ARBA00022842"/>
    </source>
</evidence>
<comment type="cofactor">
    <cofactor evidence="1 10">
        <name>Mg(2+)</name>
        <dbReference type="ChEBI" id="CHEBI:18420"/>
    </cofactor>
</comment>
<comment type="similarity">
    <text evidence="2">Belongs to the inositol monophosphatase superfamily.</text>
</comment>
<proteinExistence type="inferred from homology"/>
<evidence type="ECO:0000256" key="8">
    <source>
        <dbReference type="ARBA" id="ARBA00044479"/>
    </source>
</evidence>
<dbReference type="InterPro" id="IPR020550">
    <property type="entry name" value="Inositol_monophosphatase_CS"/>
</dbReference>
<sequence>MSYDKELSVALQACLQAARLCERVRSTIPEAIEKVDRSPVTLADFGSQALICHRIHNEFPDDPIVAEENPKELVKPERADSLKQIVNYVKEENNDVDEKKIVEWIEYGNGHVGQRFWTLDPIDGTKGFIRRDQYAIALALIVDGDVKVGVLACPAYGNDGGLMFYAVRGKGAYSQSIKSFGTTIPTRIYVVTNDNINNFRFAESVESSHGDQAKQNEIARRIGIQTSPIRMDSQVKYSLVACGQAALYIRFPNPHNLNYRENIWDHAAGAIIVEEAGGKVTDMNGKILNFRDNEKMLDNRGIIVSNGIIHEQILEALKD</sequence>
<dbReference type="Gene3D" id="3.40.190.80">
    <property type="match status" value="1"/>
</dbReference>
<evidence type="ECO:0000313" key="11">
    <source>
        <dbReference type="EMBL" id="CAF1105858.1"/>
    </source>
</evidence>
<dbReference type="AlphaFoldDB" id="A0A814PCE9"/>
<evidence type="ECO:0000256" key="9">
    <source>
        <dbReference type="ARBA" id="ARBA00044484"/>
    </source>
</evidence>